<organism evidence="1 2">
    <name type="scientific">Bythopirellula goksoeyrii</name>
    <dbReference type="NCBI Taxonomy" id="1400387"/>
    <lineage>
        <taxon>Bacteria</taxon>
        <taxon>Pseudomonadati</taxon>
        <taxon>Planctomycetota</taxon>
        <taxon>Planctomycetia</taxon>
        <taxon>Pirellulales</taxon>
        <taxon>Lacipirellulaceae</taxon>
        <taxon>Bythopirellula</taxon>
    </lineage>
</organism>
<reference evidence="1 2" key="1">
    <citation type="submission" date="2019-08" db="EMBL/GenBank/DDBJ databases">
        <title>Deep-cultivation of Planctomycetes and their phenomic and genomic characterization uncovers novel biology.</title>
        <authorList>
            <person name="Wiegand S."/>
            <person name="Jogler M."/>
            <person name="Boedeker C."/>
            <person name="Pinto D."/>
            <person name="Vollmers J."/>
            <person name="Rivas-Marin E."/>
            <person name="Kohn T."/>
            <person name="Peeters S.H."/>
            <person name="Heuer A."/>
            <person name="Rast P."/>
            <person name="Oberbeckmann S."/>
            <person name="Bunk B."/>
            <person name="Jeske O."/>
            <person name="Meyerdierks A."/>
            <person name="Storesund J.E."/>
            <person name="Kallscheuer N."/>
            <person name="Luecker S."/>
            <person name="Lage O.M."/>
            <person name="Pohl T."/>
            <person name="Merkel B.J."/>
            <person name="Hornburger P."/>
            <person name="Mueller R.-W."/>
            <person name="Bruemmer F."/>
            <person name="Labrenz M."/>
            <person name="Spormann A.M."/>
            <person name="Op den Camp H."/>
            <person name="Overmann J."/>
            <person name="Amann R."/>
            <person name="Jetten M.S.M."/>
            <person name="Mascher T."/>
            <person name="Medema M.H."/>
            <person name="Devos D.P."/>
            <person name="Kaster A.-K."/>
            <person name="Ovreas L."/>
            <person name="Rohde M."/>
            <person name="Galperin M.Y."/>
            <person name="Jogler C."/>
        </authorList>
    </citation>
    <scope>NUCLEOTIDE SEQUENCE [LARGE SCALE GENOMIC DNA]</scope>
    <source>
        <strain evidence="1 2">Pr1d</strain>
    </source>
</reference>
<proteinExistence type="predicted"/>
<sequence length="120" mass="13429">MNEFDSIELLEATIRQAGNYVQPTDDLRPKTLEAARAATSQRRTNWRAGSLVAAVLLVAVAQASPYFDRPDPKPIMATAVNHEFALRQQTLERGVNSSWALYEAFCELRSKQAHLLKDSL</sequence>
<protein>
    <submittedName>
        <fullName evidence="1">Uncharacterized protein</fullName>
    </submittedName>
</protein>
<dbReference type="KEGG" id="bgok:Pr1d_19530"/>
<dbReference type="RefSeq" id="WP_148073289.1">
    <property type="nucleotide sequence ID" value="NZ_CP042913.1"/>
</dbReference>
<evidence type="ECO:0000313" key="2">
    <source>
        <dbReference type="Proteomes" id="UP000323917"/>
    </source>
</evidence>
<name>A0A5B9QKK5_9BACT</name>
<dbReference type="Proteomes" id="UP000323917">
    <property type="component" value="Chromosome"/>
</dbReference>
<dbReference type="OrthoDB" id="284762at2"/>
<evidence type="ECO:0000313" key="1">
    <source>
        <dbReference type="EMBL" id="QEG34671.1"/>
    </source>
</evidence>
<accession>A0A5B9QKK5</accession>
<dbReference type="AlphaFoldDB" id="A0A5B9QKK5"/>
<gene>
    <name evidence="1" type="ORF">Pr1d_19530</name>
</gene>
<keyword evidence="2" id="KW-1185">Reference proteome</keyword>
<dbReference type="EMBL" id="CP042913">
    <property type="protein sequence ID" value="QEG34671.1"/>
    <property type="molecule type" value="Genomic_DNA"/>
</dbReference>